<sequence>GTLYKYIQTVGTASEGCVTDEFDGEALRHRIDDLEKQLADAKAKQQ</sequence>
<reference evidence="1" key="1">
    <citation type="submission" date="2022-07" db="EMBL/GenBank/DDBJ databases">
        <title>Genome analysis of Parmales, a sister group of diatoms, reveals the evolutionary specialization of diatoms from phago-mixotrophs to photoautotrophs.</title>
        <authorList>
            <person name="Ban H."/>
            <person name="Sato S."/>
            <person name="Yoshikawa S."/>
            <person name="Kazumasa Y."/>
            <person name="Nakamura Y."/>
            <person name="Ichinomiya M."/>
            <person name="Saitoh K."/>
            <person name="Sato N."/>
            <person name="Blanc-Mathieu R."/>
            <person name="Endo H."/>
            <person name="Kuwata A."/>
            <person name="Ogata H."/>
        </authorList>
    </citation>
    <scope>NUCLEOTIDE SEQUENCE</scope>
</reference>
<dbReference type="Pfam" id="PF04508">
    <property type="entry name" value="Pox_A_type_inc"/>
    <property type="match status" value="1"/>
</dbReference>
<accession>A0A9W7AAI5</accession>
<dbReference type="InterPro" id="IPR007596">
    <property type="entry name" value="Pox_A_type_inc"/>
</dbReference>
<protein>
    <submittedName>
        <fullName evidence="1">Uncharacterized protein</fullName>
    </submittedName>
</protein>
<dbReference type="EMBL" id="BRXZ01002731">
    <property type="protein sequence ID" value="GMH69051.1"/>
    <property type="molecule type" value="Genomic_DNA"/>
</dbReference>
<keyword evidence="2" id="KW-1185">Reference proteome</keyword>
<proteinExistence type="predicted"/>
<dbReference type="AlphaFoldDB" id="A0A9W7AAI5"/>
<gene>
    <name evidence="1" type="ORF">TrRE_jg10757</name>
</gene>
<comment type="caution">
    <text evidence="1">The sequence shown here is derived from an EMBL/GenBank/DDBJ whole genome shotgun (WGS) entry which is preliminary data.</text>
</comment>
<evidence type="ECO:0000313" key="2">
    <source>
        <dbReference type="Proteomes" id="UP001165082"/>
    </source>
</evidence>
<dbReference type="Proteomes" id="UP001165082">
    <property type="component" value="Unassembled WGS sequence"/>
</dbReference>
<evidence type="ECO:0000313" key="1">
    <source>
        <dbReference type="EMBL" id="GMH69051.1"/>
    </source>
</evidence>
<organism evidence="1 2">
    <name type="scientific">Triparma retinervis</name>
    <dbReference type="NCBI Taxonomy" id="2557542"/>
    <lineage>
        <taxon>Eukaryota</taxon>
        <taxon>Sar</taxon>
        <taxon>Stramenopiles</taxon>
        <taxon>Ochrophyta</taxon>
        <taxon>Bolidophyceae</taxon>
        <taxon>Parmales</taxon>
        <taxon>Triparmaceae</taxon>
        <taxon>Triparma</taxon>
    </lineage>
</organism>
<name>A0A9W7AAI5_9STRA</name>
<feature type="non-terminal residue" evidence="1">
    <location>
        <position position="46"/>
    </location>
</feature>
<dbReference type="GO" id="GO:0016032">
    <property type="term" value="P:viral process"/>
    <property type="evidence" value="ECO:0007669"/>
    <property type="project" value="InterPro"/>
</dbReference>